<dbReference type="Gene3D" id="3.40.1110.10">
    <property type="entry name" value="Calcium-transporting ATPase, cytoplasmic domain N"/>
    <property type="match status" value="1"/>
</dbReference>
<dbReference type="Gene3D" id="2.70.150.10">
    <property type="entry name" value="Calcium-transporting ATPase, cytoplasmic transduction domain A"/>
    <property type="match status" value="1"/>
</dbReference>
<keyword evidence="6 10" id="KW-0067">ATP-binding</keyword>
<dbReference type="InterPro" id="IPR027256">
    <property type="entry name" value="P-typ_ATPase_IB"/>
</dbReference>
<comment type="subcellular location">
    <subcellularLocation>
        <location evidence="10">Cell membrane</location>
    </subcellularLocation>
    <subcellularLocation>
        <location evidence="1">Endomembrane system</location>
        <topology evidence="1">Multi-pass membrane protein</topology>
    </subcellularLocation>
</comment>
<evidence type="ECO:0000256" key="4">
    <source>
        <dbReference type="ARBA" id="ARBA00022723"/>
    </source>
</evidence>
<dbReference type="InterPro" id="IPR001757">
    <property type="entry name" value="P_typ_ATPase"/>
</dbReference>
<dbReference type="Pfam" id="PF00702">
    <property type="entry name" value="Hydrolase"/>
    <property type="match status" value="1"/>
</dbReference>
<evidence type="ECO:0000256" key="1">
    <source>
        <dbReference type="ARBA" id="ARBA00004127"/>
    </source>
</evidence>
<evidence type="ECO:0000313" key="12">
    <source>
        <dbReference type="EMBL" id="MBO0350017.1"/>
    </source>
</evidence>
<dbReference type="SUPFAM" id="SSF81665">
    <property type="entry name" value="Calcium ATPase, transmembrane domain M"/>
    <property type="match status" value="1"/>
</dbReference>
<dbReference type="CDD" id="cd02094">
    <property type="entry name" value="P-type_ATPase_Cu-like"/>
    <property type="match status" value="1"/>
</dbReference>
<dbReference type="SUPFAM" id="SSF55008">
    <property type="entry name" value="HMA, heavy metal-associated domain"/>
    <property type="match status" value="1"/>
</dbReference>
<dbReference type="Pfam" id="PF00403">
    <property type="entry name" value="HMA"/>
    <property type="match status" value="1"/>
</dbReference>
<dbReference type="SFLD" id="SFLDG00002">
    <property type="entry name" value="C1.7:_P-type_atpase_like"/>
    <property type="match status" value="1"/>
</dbReference>
<dbReference type="CDD" id="cd00371">
    <property type="entry name" value="HMA"/>
    <property type="match status" value="1"/>
</dbReference>
<dbReference type="InterPro" id="IPR008250">
    <property type="entry name" value="ATPase_P-typ_transduc_dom_A_sf"/>
</dbReference>
<feature type="transmembrane region" description="Helical" evidence="10">
    <location>
        <begin position="766"/>
        <end position="784"/>
    </location>
</feature>
<evidence type="ECO:0000256" key="5">
    <source>
        <dbReference type="ARBA" id="ARBA00022741"/>
    </source>
</evidence>
<keyword evidence="10" id="KW-1003">Cell membrane</keyword>
<feature type="transmembrane region" description="Helical" evidence="10">
    <location>
        <begin position="422"/>
        <end position="445"/>
    </location>
</feature>
<accession>A0ABS3FSC9</accession>
<dbReference type="SFLD" id="SFLDF00027">
    <property type="entry name" value="p-type_atpase"/>
    <property type="match status" value="1"/>
</dbReference>
<evidence type="ECO:0000256" key="3">
    <source>
        <dbReference type="ARBA" id="ARBA00022692"/>
    </source>
</evidence>
<dbReference type="InterPro" id="IPR036163">
    <property type="entry name" value="HMA_dom_sf"/>
</dbReference>
<dbReference type="PROSITE" id="PS00154">
    <property type="entry name" value="ATPASE_E1_E2"/>
    <property type="match status" value="1"/>
</dbReference>
<dbReference type="InterPro" id="IPR017969">
    <property type="entry name" value="Heavy-metal-associated_CS"/>
</dbReference>
<feature type="transmembrane region" description="Helical" evidence="10">
    <location>
        <begin position="106"/>
        <end position="125"/>
    </location>
</feature>
<keyword evidence="13" id="KW-1185">Reference proteome</keyword>
<dbReference type="NCBIfam" id="TIGR01494">
    <property type="entry name" value="ATPase_P-type"/>
    <property type="match status" value="2"/>
</dbReference>
<dbReference type="InterPro" id="IPR006121">
    <property type="entry name" value="HMA_dom"/>
</dbReference>
<comment type="similarity">
    <text evidence="2 10">Belongs to the cation transport ATPase (P-type) (TC 3.A.3) family. Type IB subfamily.</text>
</comment>
<evidence type="ECO:0000256" key="7">
    <source>
        <dbReference type="ARBA" id="ARBA00022967"/>
    </source>
</evidence>
<dbReference type="Gene3D" id="3.40.50.1000">
    <property type="entry name" value="HAD superfamily/HAD-like"/>
    <property type="match status" value="1"/>
</dbReference>
<keyword evidence="9 10" id="KW-0472">Membrane</keyword>
<gene>
    <name evidence="12" type="ORF">J0895_13020</name>
</gene>
<dbReference type="PANTHER" id="PTHR43520">
    <property type="entry name" value="ATP7, ISOFORM B"/>
    <property type="match status" value="1"/>
</dbReference>
<dbReference type="EMBL" id="JAFLQW010000345">
    <property type="protein sequence ID" value="MBO0350017.1"/>
    <property type="molecule type" value="Genomic_DNA"/>
</dbReference>
<keyword evidence="7" id="KW-1278">Translocase</keyword>
<evidence type="ECO:0000256" key="2">
    <source>
        <dbReference type="ARBA" id="ARBA00006024"/>
    </source>
</evidence>
<dbReference type="InterPro" id="IPR018303">
    <property type="entry name" value="ATPase_P-typ_P_site"/>
</dbReference>
<evidence type="ECO:0000256" key="9">
    <source>
        <dbReference type="ARBA" id="ARBA00023136"/>
    </source>
</evidence>
<dbReference type="PANTHER" id="PTHR43520:SF8">
    <property type="entry name" value="P-TYPE CU(+) TRANSPORTER"/>
    <property type="match status" value="1"/>
</dbReference>
<name>A0ABS3FSC9_9CYAN</name>
<dbReference type="NCBIfam" id="TIGR01525">
    <property type="entry name" value="ATPase-IB_hvy"/>
    <property type="match status" value="1"/>
</dbReference>
<reference evidence="12 13" key="1">
    <citation type="submission" date="2021-03" db="EMBL/GenBank/DDBJ databases">
        <title>Metabolic Capacity of the Antarctic Cyanobacterium Phormidium pseudopriestleyi that Sustains Oxygenic Photosynthesis in the Presence of Hydrogen Sulfide.</title>
        <authorList>
            <person name="Lumian J.E."/>
            <person name="Jungblut A.D."/>
            <person name="Dillon M.L."/>
            <person name="Hawes I."/>
            <person name="Doran P.T."/>
            <person name="Mackey T.J."/>
            <person name="Dick G.J."/>
            <person name="Grettenberger C.L."/>
            <person name="Sumner D.Y."/>
        </authorList>
    </citation>
    <scope>NUCLEOTIDE SEQUENCE [LARGE SCALE GENOMIC DNA]</scope>
    <source>
        <strain evidence="12 13">FRX01</strain>
    </source>
</reference>
<evidence type="ECO:0000256" key="8">
    <source>
        <dbReference type="ARBA" id="ARBA00022989"/>
    </source>
</evidence>
<sequence>MLSSETQRPNPPSPVATTALDVGGMKCAGCVQAVERQLTQQPGVISARVNLVTEVAAVEYEPDKIDPEQLAQKLSASGFPTELRCTTPDGQGAIAQTNRHRQSIRAAIWNLAIATLLILLSGLGHLGQLGFLNQIGFHWALATAALAIPGRPILIEGARALWRNSPNMNTLVGLGALSAYLASCIAGLFPQLKWECFFDEPVMLLGFILLGRTLEQLARHRAAASLQALISLKPAIARLITTPTSAATDSDSPPFILEISADRVKVGELVQVLPGEKIPVDGEIISGSTTIDESMLTGESLPVLKQTGDPVVGGTLNQSGVIAIRATRIGGETTLAQIVALVEEAQTRKAPIQHLADTVAGYFTYGVITIATITFAFWYLIGTHLFPQVLQPAMQLTPLLHQGSHLHSLMEPTSPLLLSLKLAIAVLVIACPCSLGLATPTALLVGTSMGAERGLLIRGGDILEGVAQIDTVIFDKTGTLTKGEPEVTDCLCIDNVDAAELLQLAATVESGTNHPLAKAILIESKTRNLPLLRGDCFQTEPGCGVSATVENAFVILGTEDWFRQQGIEISPDWSSRTRELAEAGKTVVLVGKGGELIGCIAVRDRRREDAQSTLDACREMGLRVMMLTGDRPEVAQAIGQSLGLNPTDILAGVSPAGKAEAIAHLQSQGQCVAMVGDGINDAPALAQADIGISLNAATDVAVETAGIVLMRDSLLDVVSSIQLSRATFRKIRQNLFWAFAYNILGIPVAAGLLLPLWGILLNPATAGAFMAFSSVSVVTNSLLLRRTHSERGFGNQTPTVLTGQ</sequence>
<comment type="caution">
    <text evidence="12">The sequence shown here is derived from an EMBL/GenBank/DDBJ whole genome shotgun (WGS) entry which is preliminary data.</text>
</comment>
<protein>
    <submittedName>
        <fullName evidence="12">Copper-translocating P-type ATPase</fullName>
    </submittedName>
</protein>
<dbReference type="SUPFAM" id="SSF81653">
    <property type="entry name" value="Calcium ATPase, transduction domain A"/>
    <property type="match status" value="1"/>
</dbReference>
<dbReference type="InterPro" id="IPR023298">
    <property type="entry name" value="ATPase_P-typ_TM_dom_sf"/>
</dbReference>
<evidence type="ECO:0000256" key="10">
    <source>
        <dbReference type="RuleBase" id="RU362081"/>
    </source>
</evidence>
<keyword evidence="4 10" id="KW-0479">Metal-binding</keyword>
<dbReference type="SUPFAM" id="SSF56784">
    <property type="entry name" value="HAD-like"/>
    <property type="match status" value="1"/>
</dbReference>
<feature type="transmembrane region" description="Helical" evidence="10">
    <location>
        <begin position="171"/>
        <end position="189"/>
    </location>
</feature>
<feature type="domain" description="HMA" evidence="11">
    <location>
        <begin position="16"/>
        <end position="82"/>
    </location>
</feature>
<dbReference type="InterPro" id="IPR059000">
    <property type="entry name" value="ATPase_P-type_domA"/>
</dbReference>
<dbReference type="InterPro" id="IPR036412">
    <property type="entry name" value="HAD-like_sf"/>
</dbReference>
<dbReference type="SFLD" id="SFLDS00003">
    <property type="entry name" value="Haloacid_Dehalogenase"/>
    <property type="match status" value="1"/>
</dbReference>
<feature type="transmembrane region" description="Helical" evidence="10">
    <location>
        <begin position="359"/>
        <end position="381"/>
    </location>
</feature>
<dbReference type="Pfam" id="PF00122">
    <property type="entry name" value="E1-E2_ATPase"/>
    <property type="match status" value="1"/>
</dbReference>
<dbReference type="InterPro" id="IPR023214">
    <property type="entry name" value="HAD_sf"/>
</dbReference>
<keyword evidence="5 10" id="KW-0547">Nucleotide-binding</keyword>
<evidence type="ECO:0000256" key="6">
    <source>
        <dbReference type="ARBA" id="ARBA00022840"/>
    </source>
</evidence>
<keyword evidence="3 10" id="KW-0812">Transmembrane</keyword>
<dbReference type="Gene3D" id="3.30.70.100">
    <property type="match status" value="1"/>
</dbReference>
<dbReference type="PROSITE" id="PS50846">
    <property type="entry name" value="HMA_2"/>
    <property type="match status" value="1"/>
</dbReference>
<evidence type="ECO:0000259" key="11">
    <source>
        <dbReference type="PROSITE" id="PS50846"/>
    </source>
</evidence>
<dbReference type="Proteomes" id="UP000664844">
    <property type="component" value="Unassembled WGS sequence"/>
</dbReference>
<organism evidence="12 13">
    <name type="scientific">Phormidium pseudopriestleyi FRX01</name>
    <dbReference type="NCBI Taxonomy" id="1759528"/>
    <lineage>
        <taxon>Bacteria</taxon>
        <taxon>Bacillati</taxon>
        <taxon>Cyanobacteriota</taxon>
        <taxon>Cyanophyceae</taxon>
        <taxon>Oscillatoriophycideae</taxon>
        <taxon>Oscillatoriales</taxon>
        <taxon>Oscillatoriaceae</taxon>
        <taxon>Phormidium</taxon>
    </lineage>
</organism>
<dbReference type="PROSITE" id="PS01047">
    <property type="entry name" value="HMA_1"/>
    <property type="match status" value="1"/>
</dbReference>
<dbReference type="InterPro" id="IPR023299">
    <property type="entry name" value="ATPase_P-typ_cyto_dom_N"/>
</dbReference>
<dbReference type="RefSeq" id="WP_207088518.1">
    <property type="nucleotide sequence ID" value="NZ_JAFLQW010000345.1"/>
</dbReference>
<keyword evidence="8 10" id="KW-1133">Transmembrane helix</keyword>
<dbReference type="InterPro" id="IPR044492">
    <property type="entry name" value="P_typ_ATPase_HD_dom"/>
</dbReference>
<feature type="transmembrane region" description="Helical" evidence="10">
    <location>
        <begin position="735"/>
        <end position="760"/>
    </location>
</feature>
<dbReference type="PRINTS" id="PR00119">
    <property type="entry name" value="CATATPASE"/>
</dbReference>
<proteinExistence type="inferred from homology"/>
<dbReference type="PRINTS" id="PR00943">
    <property type="entry name" value="CUATPASE"/>
</dbReference>
<evidence type="ECO:0000313" key="13">
    <source>
        <dbReference type="Proteomes" id="UP000664844"/>
    </source>
</evidence>